<accession>A0A438M752</accession>
<dbReference type="Proteomes" id="UP000284824">
    <property type="component" value="Unassembled WGS sequence"/>
</dbReference>
<protein>
    <submittedName>
        <fullName evidence="1">Uncharacterized protein</fullName>
    </submittedName>
</protein>
<dbReference type="AlphaFoldDB" id="A0A438M752"/>
<name>A0A438M752_9ACTN</name>
<evidence type="ECO:0000313" key="2">
    <source>
        <dbReference type="Proteomes" id="UP000284824"/>
    </source>
</evidence>
<gene>
    <name evidence="1" type="ORF">EDD27_4073</name>
</gene>
<proteinExistence type="predicted"/>
<sequence length="37" mass="4127">MQDLERKPVQLLSPAISDITMPIMKIAQVISANMNQT</sequence>
<dbReference type="EMBL" id="SAUN01000001">
    <property type="protein sequence ID" value="RVX41527.1"/>
    <property type="molecule type" value="Genomic_DNA"/>
</dbReference>
<organism evidence="1 2">
    <name type="scientific">Nonomuraea polychroma</name>
    <dbReference type="NCBI Taxonomy" id="46176"/>
    <lineage>
        <taxon>Bacteria</taxon>
        <taxon>Bacillati</taxon>
        <taxon>Actinomycetota</taxon>
        <taxon>Actinomycetes</taxon>
        <taxon>Streptosporangiales</taxon>
        <taxon>Streptosporangiaceae</taxon>
        <taxon>Nonomuraea</taxon>
    </lineage>
</organism>
<comment type="caution">
    <text evidence="1">The sequence shown here is derived from an EMBL/GenBank/DDBJ whole genome shotgun (WGS) entry which is preliminary data.</text>
</comment>
<keyword evidence="2" id="KW-1185">Reference proteome</keyword>
<reference evidence="1 2" key="1">
    <citation type="submission" date="2019-01" db="EMBL/GenBank/DDBJ databases">
        <title>Sequencing the genomes of 1000 actinobacteria strains.</title>
        <authorList>
            <person name="Klenk H.-P."/>
        </authorList>
    </citation>
    <scope>NUCLEOTIDE SEQUENCE [LARGE SCALE GENOMIC DNA]</scope>
    <source>
        <strain evidence="1 2">DSM 43925</strain>
    </source>
</reference>
<evidence type="ECO:0000313" key="1">
    <source>
        <dbReference type="EMBL" id="RVX41527.1"/>
    </source>
</evidence>